<dbReference type="AlphaFoldDB" id="X1IC08"/>
<accession>X1IC08</accession>
<organism evidence="2">
    <name type="scientific">marine sediment metagenome</name>
    <dbReference type="NCBI Taxonomy" id="412755"/>
    <lineage>
        <taxon>unclassified sequences</taxon>
        <taxon>metagenomes</taxon>
        <taxon>ecological metagenomes</taxon>
    </lineage>
</organism>
<sequence length="61" mass="7113">MPKTVRLCPKCRSAKLHLLTNVSGWLAPQKFECKECGYHGSFFVEVDIDELKKMKEEKEKK</sequence>
<name>X1IC08_9ZZZZ</name>
<reference evidence="2" key="1">
    <citation type="journal article" date="2014" name="Front. Microbiol.">
        <title>High frequency of phylogenetically diverse reductive dehalogenase-homologous genes in deep subseafloor sedimentary metagenomes.</title>
        <authorList>
            <person name="Kawai M."/>
            <person name="Futagami T."/>
            <person name="Toyoda A."/>
            <person name="Takaki Y."/>
            <person name="Nishi S."/>
            <person name="Hori S."/>
            <person name="Arai W."/>
            <person name="Tsubouchi T."/>
            <person name="Morono Y."/>
            <person name="Uchiyama I."/>
            <person name="Ito T."/>
            <person name="Fujiyama A."/>
            <person name="Inagaki F."/>
            <person name="Takami H."/>
        </authorList>
    </citation>
    <scope>NUCLEOTIDE SEQUENCE</scope>
    <source>
        <strain evidence="2">Expedition CK06-06</strain>
    </source>
</reference>
<gene>
    <name evidence="2" type="ORF">S03H2_60886</name>
</gene>
<dbReference type="EMBL" id="BARU01039267">
    <property type="protein sequence ID" value="GAH79227.1"/>
    <property type="molecule type" value="Genomic_DNA"/>
</dbReference>
<proteinExistence type="predicted"/>
<evidence type="ECO:0000259" key="1">
    <source>
        <dbReference type="Pfam" id="PF12760"/>
    </source>
</evidence>
<comment type="caution">
    <text evidence="2">The sequence shown here is derived from an EMBL/GenBank/DDBJ whole genome shotgun (WGS) entry which is preliminary data.</text>
</comment>
<protein>
    <recommendedName>
        <fullName evidence="1">Transposase zinc-ribbon domain-containing protein</fullName>
    </recommendedName>
</protein>
<dbReference type="Pfam" id="PF12760">
    <property type="entry name" value="Zn_ribbon_IS1595"/>
    <property type="match status" value="1"/>
</dbReference>
<feature type="domain" description="Transposase zinc-ribbon" evidence="1">
    <location>
        <begin position="4"/>
        <end position="39"/>
    </location>
</feature>
<evidence type="ECO:0000313" key="2">
    <source>
        <dbReference type="EMBL" id="GAH79227.1"/>
    </source>
</evidence>
<dbReference type="InterPro" id="IPR024442">
    <property type="entry name" value="Transposase_Zn_ribbon"/>
</dbReference>